<dbReference type="eggNOG" id="COG1435">
    <property type="taxonomic scope" value="Bacteria"/>
</dbReference>
<reference evidence="14" key="1">
    <citation type="journal article" date="2013" name="Genome Announc.">
        <title>First genome sequence of a syntrophic acetate-oxidizing bacterium, Tepidanaerobacter acetatoxydans strain Re1.</title>
        <authorList>
            <person name="Manzoor S."/>
            <person name="Bongcam-Rudloff E."/>
            <person name="Schnurer A."/>
            <person name="Muller B."/>
        </authorList>
    </citation>
    <scope>NUCLEOTIDE SEQUENCE [LARGE SCALE GENOMIC DNA]</scope>
    <source>
        <strain evidence="14">Re1</strain>
    </source>
</reference>
<sequence>MIRPDFGWIEVIASGAMYAGKTREFIKRIDELKWAKKKILIVKPMLDDRYGESCVMSHNGDNVTAINIKCPLEILELIKRDNYDVVAIDEAQFFDKKIVQVIKDLRDSGFLVLITGLNTTAEGKPFGPMPEILCIADDITILYGVCAACGKPATKTLALFDKDQDIVVGGQGKYEPRCNKHWVHNRL</sequence>
<feature type="binding site" evidence="8">
    <location>
        <begin position="89"/>
        <end position="92"/>
    </location>
    <ligand>
        <name>ATP</name>
        <dbReference type="ChEBI" id="CHEBI:30616"/>
    </ligand>
</feature>
<dbReference type="Proteomes" id="UP000010802">
    <property type="component" value="Chromosome"/>
</dbReference>
<dbReference type="GO" id="GO:0046104">
    <property type="term" value="P:thymidine metabolic process"/>
    <property type="evidence" value="ECO:0007669"/>
    <property type="project" value="TreeGrafter"/>
</dbReference>
<dbReference type="GO" id="GO:0005829">
    <property type="term" value="C:cytosol"/>
    <property type="evidence" value="ECO:0007669"/>
    <property type="project" value="TreeGrafter"/>
</dbReference>
<dbReference type="HOGENOM" id="CLU_064400_3_0_9"/>
<evidence type="ECO:0000256" key="12">
    <source>
        <dbReference type="RuleBase" id="RU004165"/>
    </source>
</evidence>
<gene>
    <name evidence="8 13" type="primary">tdk</name>
    <name evidence="13" type="ordered locus">TEPIRE1_2362</name>
</gene>
<dbReference type="HAMAP" id="MF_00124">
    <property type="entry name" value="Thymidine_kinase"/>
    <property type="match status" value="1"/>
</dbReference>
<keyword evidence="7 8" id="KW-0067">ATP-binding</keyword>
<feature type="active site" description="Proton acceptor" evidence="8 9">
    <location>
        <position position="90"/>
    </location>
</feature>
<feature type="binding site" evidence="10">
    <location>
        <begin position="166"/>
        <end position="169"/>
    </location>
    <ligand>
        <name>substrate</name>
    </ligand>
</feature>
<dbReference type="GO" id="GO:0004797">
    <property type="term" value="F:thymidine kinase activity"/>
    <property type="evidence" value="ECO:0007669"/>
    <property type="project" value="UniProtKB-UniRule"/>
</dbReference>
<dbReference type="KEGG" id="tae:TepiRe1_2362"/>
<evidence type="ECO:0000256" key="3">
    <source>
        <dbReference type="ARBA" id="ARBA00022634"/>
    </source>
</evidence>
<comment type="subcellular location">
    <subcellularLocation>
        <location evidence="8">Cytoplasm</location>
    </subcellularLocation>
</comment>
<protein>
    <recommendedName>
        <fullName evidence="2 8">Thymidine kinase</fullName>
        <ecNumber evidence="2 8">2.7.1.21</ecNumber>
    </recommendedName>
</protein>
<accession>F4LRX7</accession>
<dbReference type="Pfam" id="PF00265">
    <property type="entry name" value="TK"/>
    <property type="match status" value="1"/>
</dbReference>
<accession>L0S1S1</accession>
<feature type="binding site" evidence="8">
    <location>
        <position position="178"/>
    </location>
    <ligand>
        <name>Zn(2+)</name>
        <dbReference type="ChEBI" id="CHEBI:29105"/>
    </ligand>
</feature>
<dbReference type="PANTHER" id="PTHR11441:SF0">
    <property type="entry name" value="THYMIDINE KINASE, CYTOSOLIC"/>
    <property type="match status" value="1"/>
</dbReference>
<dbReference type="STRING" id="1209989.TepRe1_2194"/>
<evidence type="ECO:0000256" key="9">
    <source>
        <dbReference type="PIRSR" id="PIRSR035805-1"/>
    </source>
</evidence>
<dbReference type="OrthoDB" id="9781579at2"/>
<feature type="binding site" evidence="8">
    <location>
        <position position="181"/>
    </location>
    <ligand>
        <name>Zn(2+)</name>
        <dbReference type="ChEBI" id="CHEBI:29105"/>
    </ligand>
</feature>
<keyword evidence="14" id="KW-1185">Reference proteome</keyword>
<evidence type="ECO:0000313" key="13">
    <source>
        <dbReference type="EMBL" id="CCP27200.2"/>
    </source>
</evidence>
<keyword evidence="3 8" id="KW-0237">DNA synthesis</keyword>
<organism evidence="13 14">
    <name type="scientific">Tepidanaerobacter acetatoxydans (strain DSM 21804 / JCM 16047 / Re1)</name>
    <dbReference type="NCBI Taxonomy" id="1209989"/>
    <lineage>
        <taxon>Bacteria</taxon>
        <taxon>Bacillati</taxon>
        <taxon>Bacillota</taxon>
        <taxon>Clostridia</taxon>
        <taxon>Thermosediminibacterales</taxon>
        <taxon>Tepidanaerobacteraceae</taxon>
        <taxon>Tepidanaerobacter</taxon>
    </lineage>
</organism>
<comment type="catalytic activity">
    <reaction evidence="8 11">
        <text>thymidine + ATP = dTMP + ADP + H(+)</text>
        <dbReference type="Rhea" id="RHEA:19129"/>
        <dbReference type="ChEBI" id="CHEBI:15378"/>
        <dbReference type="ChEBI" id="CHEBI:17748"/>
        <dbReference type="ChEBI" id="CHEBI:30616"/>
        <dbReference type="ChEBI" id="CHEBI:63528"/>
        <dbReference type="ChEBI" id="CHEBI:456216"/>
        <dbReference type="EC" id="2.7.1.21"/>
    </reaction>
</comment>
<dbReference type="AlphaFoldDB" id="F4LRX7"/>
<evidence type="ECO:0000256" key="1">
    <source>
        <dbReference type="ARBA" id="ARBA00007587"/>
    </source>
</evidence>
<proteinExistence type="inferred from homology"/>
<dbReference type="EC" id="2.7.1.21" evidence="2 8"/>
<evidence type="ECO:0000256" key="5">
    <source>
        <dbReference type="ARBA" id="ARBA00022741"/>
    </source>
</evidence>
<evidence type="ECO:0000313" key="14">
    <source>
        <dbReference type="Proteomes" id="UP000010802"/>
    </source>
</evidence>
<evidence type="ECO:0000256" key="11">
    <source>
        <dbReference type="RuleBase" id="RU000544"/>
    </source>
</evidence>
<keyword evidence="8" id="KW-0963">Cytoplasm</keyword>
<dbReference type="PIRSF" id="PIRSF035805">
    <property type="entry name" value="TK_cell"/>
    <property type="match status" value="1"/>
</dbReference>
<dbReference type="PANTHER" id="PTHR11441">
    <property type="entry name" value="THYMIDINE KINASE"/>
    <property type="match status" value="1"/>
</dbReference>
<keyword evidence="8" id="KW-0479">Metal-binding</keyword>
<comment type="similarity">
    <text evidence="1 8 12">Belongs to the thymidine kinase family.</text>
</comment>
<dbReference type="SUPFAM" id="SSF57716">
    <property type="entry name" value="Glucocorticoid receptor-like (DNA-binding domain)"/>
    <property type="match status" value="1"/>
</dbReference>
<keyword evidence="4 8" id="KW-0808">Transferase</keyword>
<name>F4LRX7_TEPAE</name>
<comment type="subunit">
    <text evidence="8">Homotetramer.</text>
</comment>
<evidence type="ECO:0000256" key="10">
    <source>
        <dbReference type="PIRSR" id="PIRSR035805-2"/>
    </source>
</evidence>
<dbReference type="EMBL" id="HF563609">
    <property type="protein sequence ID" value="CCP27200.2"/>
    <property type="molecule type" value="Genomic_DNA"/>
</dbReference>
<dbReference type="InterPro" id="IPR001267">
    <property type="entry name" value="Thymidine_kinase"/>
</dbReference>
<evidence type="ECO:0000256" key="4">
    <source>
        <dbReference type="ARBA" id="ARBA00022679"/>
    </source>
</evidence>
<dbReference type="InterPro" id="IPR027417">
    <property type="entry name" value="P-loop_NTPase"/>
</dbReference>
<dbReference type="SUPFAM" id="SSF52540">
    <property type="entry name" value="P-loop containing nucleoside triphosphate hydrolases"/>
    <property type="match status" value="1"/>
</dbReference>
<evidence type="ECO:0000256" key="7">
    <source>
        <dbReference type="ARBA" id="ARBA00022840"/>
    </source>
</evidence>
<keyword evidence="5 8" id="KW-0547">Nucleotide-binding</keyword>
<keyword evidence="6 8" id="KW-0418">Kinase</keyword>
<evidence type="ECO:0000256" key="2">
    <source>
        <dbReference type="ARBA" id="ARBA00012118"/>
    </source>
</evidence>
<feature type="binding site" evidence="8">
    <location>
        <position position="146"/>
    </location>
    <ligand>
        <name>Zn(2+)</name>
        <dbReference type="ChEBI" id="CHEBI:29105"/>
    </ligand>
</feature>
<dbReference type="GO" id="GO:0008270">
    <property type="term" value="F:zinc ion binding"/>
    <property type="evidence" value="ECO:0007669"/>
    <property type="project" value="UniProtKB-UniRule"/>
</dbReference>
<dbReference type="GO" id="GO:0005524">
    <property type="term" value="F:ATP binding"/>
    <property type="evidence" value="ECO:0007669"/>
    <property type="project" value="UniProtKB-UniRule"/>
</dbReference>
<feature type="binding site" evidence="8">
    <location>
        <position position="149"/>
    </location>
    <ligand>
        <name>Zn(2+)</name>
        <dbReference type="ChEBI" id="CHEBI:29105"/>
    </ligand>
</feature>
<evidence type="ECO:0000256" key="8">
    <source>
        <dbReference type="HAMAP-Rule" id="MF_00124"/>
    </source>
</evidence>
<keyword evidence="8" id="KW-0862">Zinc</keyword>
<feature type="binding site" evidence="8">
    <location>
        <begin position="15"/>
        <end position="22"/>
    </location>
    <ligand>
        <name>ATP</name>
        <dbReference type="ChEBI" id="CHEBI:30616"/>
    </ligand>
</feature>
<evidence type="ECO:0000256" key="6">
    <source>
        <dbReference type="ARBA" id="ARBA00022777"/>
    </source>
</evidence>
<dbReference type="Gene3D" id="3.30.60.20">
    <property type="match status" value="1"/>
</dbReference>
<dbReference type="NCBIfam" id="NF003296">
    <property type="entry name" value="PRK04296.1-1"/>
    <property type="match status" value="1"/>
</dbReference>
<dbReference type="GO" id="GO:0071897">
    <property type="term" value="P:DNA biosynthetic process"/>
    <property type="evidence" value="ECO:0007669"/>
    <property type="project" value="UniProtKB-KW"/>
</dbReference>
<feature type="binding site" evidence="10">
    <location>
        <position position="174"/>
    </location>
    <ligand>
        <name>substrate</name>
    </ligand>
</feature>
<dbReference type="KEGG" id="tep:TepRe1_2194"/>
<dbReference type="RefSeq" id="WP_013779235.1">
    <property type="nucleotide sequence ID" value="NC_015519.1"/>
</dbReference>
<dbReference type="Gene3D" id="3.40.50.300">
    <property type="entry name" value="P-loop containing nucleotide triphosphate hydrolases"/>
    <property type="match status" value="1"/>
</dbReference>